<sequence length="62" mass="6666">MIRCAVVSLHTLVLHSAPVITGAVAFLPPLMLRQRIATFDFLSLAPTYIVMGTPSTANDVKV</sequence>
<dbReference type="Proteomes" id="UP000019113">
    <property type="component" value="Unassembled WGS sequence"/>
</dbReference>
<keyword evidence="2" id="KW-1185">Reference proteome</keyword>
<reference evidence="1 2" key="1">
    <citation type="submission" date="2013-08" db="EMBL/GenBank/DDBJ databases">
        <title>draft genome of Halomonas huanghegensis, strain BJGMM-B45T.</title>
        <authorList>
            <person name="Miao C."/>
            <person name="Wan Y."/>
            <person name="Jin W."/>
        </authorList>
    </citation>
    <scope>NUCLEOTIDE SEQUENCE [LARGE SCALE GENOMIC DNA]</scope>
    <source>
        <strain evidence="1 2">BJGMM-B45</strain>
    </source>
</reference>
<dbReference type="KEGG" id="hhu:AR456_03940"/>
<comment type="caution">
    <text evidence="1">The sequence shown here is derived from an EMBL/GenBank/DDBJ whole genome shotgun (WGS) entry which is preliminary data.</text>
</comment>
<protein>
    <submittedName>
        <fullName evidence="1">Uncharacterized protein</fullName>
    </submittedName>
</protein>
<proteinExistence type="predicted"/>
<organism evidence="1 2">
    <name type="scientific">Halomonas huangheensis</name>
    <dbReference type="NCBI Taxonomy" id="1178482"/>
    <lineage>
        <taxon>Bacteria</taxon>
        <taxon>Pseudomonadati</taxon>
        <taxon>Pseudomonadota</taxon>
        <taxon>Gammaproteobacteria</taxon>
        <taxon>Oceanospirillales</taxon>
        <taxon>Halomonadaceae</taxon>
        <taxon>Halomonas</taxon>
    </lineage>
</organism>
<accession>W1N4A7</accession>
<dbReference type="STRING" id="1178482.AR456_03940"/>
<dbReference type="EMBL" id="AVBC01000039">
    <property type="protein sequence ID" value="ERL50006.1"/>
    <property type="molecule type" value="Genomic_DNA"/>
</dbReference>
<name>W1N4A7_9GAMM</name>
<evidence type="ECO:0000313" key="2">
    <source>
        <dbReference type="Proteomes" id="UP000019113"/>
    </source>
</evidence>
<dbReference type="AlphaFoldDB" id="W1N4A7"/>
<evidence type="ECO:0000313" key="1">
    <source>
        <dbReference type="EMBL" id="ERL50006.1"/>
    </source>
</evidence>
<gene>
    <name evidence="1" type="ORF">BJB45_02445</name>
</gene>